<dbReference type="InterPro" id="IPR001544">
    <property type="entry name" value="Aminotrans_IV"/>
</dbReference>
<dbReference type="NCBIfam" id="NF005146">
    <property type="entry name" value="PRK06606.1"/>
    <property type="match status" value="1"/>
</dbReference>
<evidence type="ECO:0000256" key="11">
    <source>
        <dbReference type="ARBA" id="ARBA00023304"/>
    </source>
</evidence>
<dbReference type="PANTHER" id="PTHR42743">
    <property type="entry name" value="AMINO-ACID AMINOTRANSFERASE"/>
    <property type="match status" value="1"/>
</dbReference>
<comment type="catalytic activity">
    <reaction evidence="12 17">
        <text>L-valine + 2-oxoglutarate = 3-methyl-2-oxobutanoate + L-glutamate</text>
        <dbReference type="Rhea" id="RHEA:24813"/>
        <dbReference type="ChEBI" id="CHEBI:11851"/>
        <dbReference type="ChEBI" id="CHEBI:16810"/>
        <dbReference type="ChEBI" id="CHEBI:29985"/>
        <dbReference type="ChEBI" id="CHEBI:57762"/>
        <dbReference type="EC" id="2.6.1.42"/>
    </reaction>
</comment>
<evidence type="ECO:0000256" key="9">
    <source>
        <dbReference type="ARBA" id="ARBA00022679"/>
    </source>
</evidence>
<comment type="function">
    <text evidence="2 17">Acts on leucine, isoleucine and valine.</text>
</comment>
<dbReference type="InterPro" id="IPR018300">
    <property type="entry name" value="Aminotrans_IV_CS"/>
</dbReference>
<protein>
    <recommendedName>
        <fullName evidence="17">Branched-chain-amino-acid aminotransferase</fullName>
        <shortName evidence="17">BCAT</shortName>
        <ecNumber evidence="17">2.6.1.42</ecNumber>
    </recommendedName>
</protein>
<dbReference type="UniPathway" id="UPA00049">
    <property type="reaction ID" value="UER00062"/>
</dbReference>
<comment type="pathway">
    <text evidence="4 17">Amino-acid biosynthesis; L-valine biosynthesis; L-valine from pyruvate: step 4/4.</text>
</comment>
<dbReference type="GO" id="GO:0052656">
    <property type="term" value="F:L-isoleucine-2-oxoglutarate transaminase activity"/>
    <property type="evidence" value="ECO:0007669"/>
    <property type="project" value="RHEA"/>
</dbReference>
<sequence>MTFIPFDARDGLIWMDGEMVPWRDAKVHVLTHALHYASAVFEGSRAYGGRVFRMTDHNVRLHRSAELLGFSLPYSVETLDAATQETVAASGGGDLYLRHLAWRGSEMMGVAAQKNRIHVAIAAWEWPSYFKPEERMAGIRLMWAPWRRPAPETAPSASKAAGLYMICTLSKHQAENEGWHDALMLDYKGRLAEATGANLFLVIDGELHTPVPECILDGITRRTVMDLARRAGITVVERELWPEDLDRAQEVFLTGSAAEVTPVGQIADRRYTPGAVTRLLMDAYSAAVRAPAWEPAVA</sequence>
<comment type="pathway">
    <text evidence="5 17">Amino-acid biosynthesis; L-leucine biosynthesis; L-leucine from 3-methyl-2-oxobutanoate: step 4/4.</text>
</comment>
<keyword evidence="11 17" id="KW-0100">Branched-chain amino acid biosynthesis</keyword>
<keyword evidence="10 16" id="KW-0663">Pyridoxal phosphate</keyword>
<dbReference type="AlphaFoldDB" id="A0A286GGJ9"/>
<dbReference type="GO" id="GO:0009099">
    <property type="term" value="P:L-valine biosynthetic process"/>
    <property type="evidence" value="ECO:0007669"/>
    <property type="project" value="UniProtKB-UniPathway"/>
</dbReference>
<dbReference type="CDD" id="cd00449">
    <property type="entry name" value="PLPDE_IV"/>
    <property type="match status" value="1"/>
</dbReference>
<dbReference type="NCBIfam" id="NF005726">
    <property type="entry name" value="PRK07544.1"/>
    <property type="match status" value="1"/>
</dbReference>
<dbReference type="GO" id="GO:0052655">
    <property type="term" value="F:L-valine-2-oxoglutarate transaminase activity"/>
    <property type="evidence" value="ECO:0007669"/>
    <property type="project" value="RHEA"/>
</dbReference>
<evidence type="ECO:0000256" key="2">
    <source>
        <dbReference type="ARBA" id="ARBA00003109"/>
    </source>
</evidence>
<dbReference type="InterPro" id="IPR043131">
    <property type="entry name" value="BCAT-like_N"/>
</dbReference>
<dbReference type="NCBIfam" id="TIGR01122">
    <property type="entry name" value="ilvE_I"/>
    <property type="match status" value="1"/>
</dbReference>
<dbReference type="Gene3D" id="3.20.10.10">
    <property type="entry name" value="D-amino Acid Aminotransferase, subunit A, domain 2"/>
    <property type="match status" value="1"/>
</dbReference>
<dbReference type="PROSITE" id="PS00770">
    <property type="entry name" value="AA_TRANSFER_CLASS_4"/>
    <property type="match status" value="1"/>
</dbReference>
<comment type="catalytic activity">
    <reaction evidence="13 17">
        <text>L-isoleucine + 2-oxoglutarate = (S)-3-methyl-2-oxopentanoate + L-glutamate</text>
        <dbReference type="Rhea" id="RHEA:24801"/>
        <dbReference type="ChEBI" id="CHEBI:16810"/>
        <dbReference type="ChEBI" id="CHEBI:29985"/>
        <dbReference type="ChEBI" id="CHEBI:35146"/>
        <dbReference type="ChEBI" id="CHEBI:58045"/>
        <dbReference type="EC" id="2.6.1.42"/>
    </reaction>
</comment>
<dbReference type="SUPFAM" id="SSF56752">
    <property type="entry name" value="D-aminoacid aminotransferase-like PLP-dependent enzymes"/>
    <property type="match status" value="1"/>
</dbReference>
<evidence type="ECO:0000256" key="4">
    <source>
        <dbReference type="ARBA" id="ARBA00004931"/>
    </source>
</evidence>
<dbReference type="OrthoDB" id="21319at2"/>
<dbReference type="InterPro" id="IPR050571">
    <property type="entry name" value="Class-IV_PLP-Dep_Aminotrnsfr"/>
</dbReference>
<reference evidence="18 19" key="1">
    <citation type="submission" date="2017-09" db="EMBL/GenBank/DDBJ databases">
        <authorList>
            <person name="Ehlers B."/>
            <person name="Leendertz F.H."/>
        </authorList>
    </citation>
    <scope>NUCLEOTIDE SEQUENCE [LARGE SCALE GENOMIC DNA]</scope>
    <source>
        <strain evidence="18 19">USBA 140</strain>
    </source>
</reference>
<proteinExistence type="inferred from homology"/>
<comment type="pathway">
    <text evidence="3 17">Amino-acid biosynthesis; L-isoleucine biosynthesis; L-isoleucine from 2-oxobutanoate: step 4/4.</text>
</comment>
<dbReference type="PANTHER" id="PTHR42743:SF11">
    <property type="entry name" value="AMINODEOXYCHORISMATE LYASE"/>
    <property type="match status" value="1"/>
</dbReference>
<comment type="catalytic activity">
    <reaction evidence="14 17">
        <text>L-leucine + 2-oxoglutarate = 4-methyl-2-oxopentanoate + L-glutamate</text>
        <dbReference type="Rhea" id="RHEA:18321"/>
        <dbReference type="ChEBI" id="CHEBI:16810"/>
        <dbReference type="ChEBI" id="CHEBI:17865"/>
        <dbReference type="ChEBI" id="CHEBI:29985"/>
        <dbReference type="ChEBI" id="CHEBI:57427"/>
        <dbReference type="EC" id="2.6.1.42"/>
    </reaction>
</comment>
<dbReference type="GO" id="GO:0052654">
    <property type="term" value="F:L-leucine-2-oxoglutarate transaminase activity"/>
    <property type="evidence" value="ECO:0007669"/>
    <property type="project" value="RHEA"/>
</dbReference>
<evidence type="ECO:0000313" key="18">
    <source>
        <dbReference type="EMBL" id="SOD94641.1"/>
    </source>
</evidence>
<evidence type="ECO:0000256" key="1">
    <source>
        <dbReference type="ARBA" id="ARBA00001933"/>
    </source>
</evidence>
<evidence type="ECO:0000256" key="10">
    <source>
        <dbReference type="ARBA" id="ARBA00022898"/>
    </source>
</evidence>
<keyword evidence="8 17" id="KW-0028">Amino-acid biosynthesis</keyword>
<dbReference type="Gene3D" id="3.30.470.10">
    <property type="match status" value="1"/>
</dbReference>
<keyword evidence="9 17" id="KW-0808">Transferase</keyword>
<evidence type="ECO:0000256" key="14">
    <source>
        <dbReference type="ARBA" id="ARBA00049229"/>
    </source>
</evidence>
<keyword evidence="7 17" id="KW-0032">Aminotransferase</keyword>
<evidence type="ECO:0000256" key="13">
    <source>
        <dbReference type="ARBA" id="ARBA00048798"/>
    </source>
</evidence>
<comment type="similarity">
    <text evidence="6 15">Belongs to the class-IV pyridoxal-phosphate-dependent aminotransferase family.</text>
</comment>
<dbReference type="GO" id="GO:0009097">
    <property type="term" value="P:isoleucine biosynthetic process"/>
    <property type="evidence" value="ECO:0007669"/>
    <property type="project" value="UniProtKB-UniPathway"/>
</dbReference>
<dbReference type="EC" id="2.6.1.42" evidence="17"/>
<evidence type="ECO:0000313" key="19">
    <source>
        <dbReference type="Proteomes" id="UP000219621"/>
    </source>
</evidence>
<dbReference type="Pfam" id="PF01063">
    <property type="entry name" value="Aminotran_4"/>
    <property type="match status" value="1"/>
</dbReference>
<comment type="cofactor">
    <cofactor evidence="1 16">
        <name>pyridoxal 5'-phosphate</name>
        <dbReference type="ChEBI" id="CHEBI:597326"/>
    </cofactor>
</comment>
<organism evidence="18 19">
    <name type="scientific">Caenispirillum bisanense</name>
    <dbReference type="NCBI Taxonomy" id="414052"/>
    <lineage>
        <taxon>Bacteria</taxon>
        <taxon>Pseudomonadati</taxon>
        <taxon>Pseudomonadota</taxon>
        <taxon>Alphaproteobacteria</taxon>
        <taxon>Rhodospirillales</taxon>
        <taxon>Novispirillaceae</taxon>
        <taxon>Caenispirillum</taxon>
    </lineage>
</organism>
<dbReference type="InterPro" id="IPR036038">
    <property type="entry name" value="Aminotransferase-like"/>
</dbReference>
<evidence type="ECO:0000256" key="6">
    <source>
        <dbReference type="ARBA" id="ARBA00009320"/>
    </source>
</evidence>
<dbReference type="InterPro" id="IPR005785">
    <property type="entry name" value="B_amino_transI"/>
</dbReference>
<evidence type="ECO:0000256" key="16">
    <source>
        <dbReference type="RuleBase" id="RU004516"/>
    </source>
</evidence>
<accession>A0A286GGJ9</accession>
<gene>
    <name evidence="17" type="primary">ilvE</name>
    <name evidence="18" type="ORF">SAMN05421508_10469</name>
</gene>
<dbReference type="GO" id="GO:0009098">
    <property type="term" value="P:L-leucine biosynthetic process"/>
    <property type="evidence" value="ECO:0007669"/>
    <property type="project" value="UniProtKB-UniPathway"/>
</dbReference>
<dbReference type="UniPathway" id="UPA00047">
    <property type="reaction ID" value="UER00058"/>
</dbReference>
<evidence type="ECO:0000256" key="12">
    <source>
        <dbReference type="ARBA" id="ARBA00048212"/>
    </source>
</evidence>
<evidence type="ECO:0000256" key="17">
    <source>
        <dbReference type="RuleBase" id="RU364094"/>
    </source>
</evidence>
<name>A0A286GGJ9_9PROT</name>
<dbReference type="Proteomes" id="UP000219621">
    <property type="component" value="Unassembled WGS sequence"/>
</dbReference>
<dbReference type="RefSeq" id="WP_097279368.1">
    <property type="nucleotide sequence ID" value="NZ_OCNJ01000004.1"/>
</dbReference>
<dbReference type="FunFam" id="3.20.10.10:FF:000002">
    <property type="entry name" value="D-alanine aminotransferase"/>
    <property type="match status" value="1"/>
</dbReference>
<evidence type="ECO:0000256" key="15">
    <source>
        <dbReference type="RuleBase" id="RU004106"/>
    </source>
</evidence>
<keyword evidence="19" id="KW-1185">Reference proteome</keyword>
<dbReference type="UniPathway" id="UPA00048">
    <property type="reaction ID" value="UER00073"/>
</dbReference>
<evidence type="ECO:0000256" key="5">
    <source>
        <dbReference type="ARBA" id="ARBA00005072"/>
    </source>
</evidence>
<dbReference type="EMBL" id="OCNJ01000004">
    <property type="protein sequence ID" value="SOD94641.1"/>
    <property type="molecule type" value="Genomic_DNA"/>
</dbReference>
<evidence type="ECO:0000256" key="3">
    <source>
        <dbReference type="ARBA" id="ARBA00004824"/>
    </source>
</evidence>
<evidence type="ECO:0000256" key="8">
    <source>
        <dbReference type="ARBA" id="ARBA00022605"/>
    </source>
</evidence>
<evidence type="ECO:0000256" key="7">
    <source>
        <dbReference type="ARBA" id="ARBA00022576"/>
    </source>
</evidence>
<dbReference type="InterPro" id="IPR043132">
    <property type="entry name" value="BCAT-like_C"/>
</dbReference>